<keyword evidence="2" id="KW-1185">Reference proteome</keyword>
<dbReference type="eggNOG" id="ENOG50333RD">
    <property type="taxonomic scope" value="Bacteria"/>
</dbReference>
<dbReference type="STRING" id="477974.Daud_0735"/>
<evidence type="ECO:0000313" key="1">
    <source>
        <dbReference type="EMBL" id="ACA59263.1"/>
    </source>
</evidence>
<accession>B1I2S4</accession>
<dbReference type="RefSeq" id="WP_012301850.1">
    <property type="nucleotide sequence ID" value="NC_010424.1"/>
</dbReference>
<sequence>MRKKLVLGMSLLLAAAGIVLATLFLPVAVGTGTDELRAVRLGRPFWFVVQDQSCYSPPGDVWTTRFLSPWECPFAVVWWRFVLMQHPVGLEGEHSQHRLLGLK</sequence>
<dbReference type="AlphaFoldDB" id="B1I2S4"/>
<dbReference type="HOGENOM" id="CLU_2259184_0_0_9"/>
<dbReference type="OrthoDB" id="2941117at2"/>
<dbReference type="Proteomes" id="UP000008544">
    <property type="component" value="Chromosome"/>
</dbReference>
<protein>
    <submittedName>
        <fullName evidence="1">Uncharacterized protein</fullName>
    </submittedName>
</protein>
<proteinExistence type="predicted"/>
<dbReference type="KEGG" id="dau:Daud_0735"/>
<name>B1I2S4_DESAP</name>
<reference evidence="2" key="1">
    <citation type="submission" date="2007-10" db="EMBL/GenBank/DDBJ databases">
        <title>Complete sequence of chromosome of Desulforudis audaxviator MP104C.</title>
        <authorList>
            <person name="Copeland A."/>
            <person name="Lucas S."/>
            <person name="Lapidus A."/>
            <person name="Barry K."/>
            <person name="Glavina del Rio T."/>
            <person name="Dalin E."/>
            <person name="Tice H."/>
            <person name="Bruce D."/>
            <person name="Pitluck S."/>
            <person name="Lowry S.R."/>
            <person name="Larimer F."/>
            <person name="Land M.L."/>
            <person name="Hauser L."/>
            <person name="Kyrpides N."/>
            <person name="Ivanova N.N."/>
            <person name="Richardson P."/>
        </authorList>
    </citation>
    <scope>NUCLEOTIDE SEQUENCE [LARGE SCALE GENOMIC DNA]</scope>
    <source>
        <strain evidence="2">MP104C</strain>
    </source>
</reference>
<organism evidence="1 2">
    <name type="scientific">Desulforudis audaxviator (strain MP104C)</name>
    <dbReference type="NCBI Taxonomy" id="477974"/>
    <lineage>
        <taxon>Bacteria</taxon>
        <taxon>Bacillati</taxon>
        <taxon>Bacillota</taxon>
        <taxon>Clostridia</taxon>
        <taxon>Thermoanaerobacterales</taxon>
        <taxon>Candidatus Desulforudaceae</taxon>
        <taxon>Candidatus Desulforudis</taxon>
    </lineage>
</organism>
<reference evidence="1 2" key="2">
    <citation type="journal article" date="2008" name="Science">
        <title>Environmental genomics reveals a single-species ecosystem deep within Earth.</title>
        <authorList>
            <person name="Chivian D."/>
            <person name="Brodie E.L."/>
            <person name="Alm E.J."/>
            <person name="Culley D.E."/>
            <person name="Dehal P.S."/>
            <person name="Desantis T.Z."/>
            <person name="Gihring T.M."/>
            <person name="Lapidus A."/>
            <person name="Lin L.H."/>
            <person name="Lowry S.R."/>
            <person name="Moser D.P."/>
            <person name="Richardson P.M."/>
            <person name="Southam G."/>
            <person name="Wanger G."/>
            <person name="Pratt L.M."/>
            <person name="Andersen G.L."/>
            <person name="Hazen T.C."/>
            <person name="Brockman F.J."/>
            <person name="Arkin A.P."/>
            <person name="Onstott T.C."/>
        </authorList>
    </citation>
    <scope>NUCLEOTIDE SEQUENCE [LARGE SCALE GENOMIC DNA]</scope>
    <source>
        <strain evidence="1 2">MP104C</strain>
    </source>
</reference>
<gene>
    <name evidence="1" type="ordered locus">Daud_0735</name>
</gene>
<dbReference type="EMBL" id="CP000860">
    <property type="protein sequence ID" value="ACA59263.1"/>
    <property type="molecule type" value="Genomic_DNA"/>
</dbReference>
<evidence type="ECO:0000313" key="2">
    <source>
        <dbReference type="Proteomes" id="UP000008544"/>
    </source>
</evidence>